<dbReference type="Proteomes" id="UP000032142">
    <property type="component" value="Unassembled WGS sequence"/>
</dbReference>
<name>A0A0B0PCB6_GOSAR</name>
<evidence type="ECO:0000313" key="2">
    <source>
        <dbReference type="Proteomes" id="UP000032142"/>
    </source>
</evidence>
<evidence type="ECO:0000313" key="1">
    <source>
        <dbReference type="EMBL" id="KHG22492.1"/>
    </source>
</evidence>
<reference evidence="2" key="1">
    <citation type="submission" date="2014-09" db="EMBL/GenBank/DDBJ databases">
        <authorList>
            <person name="Mudge J."/>
            <person name="Ramaraj T."/>
            <person name="Lindquist I.E."/>
            <person name="Bharti A.K."/>
            <person name="Sundararajan A."/>
            <person name="Cameron C.T."/>
            <person name="Woodward J.E."/>
            <person name="May G.D."/>
            <person name="Brubaker C."/>
            <person name="Broadhvest J."/>
            <person name="Wilkins T.A."/>
        </authorList>
    </citation>
    <scope>NUCLEOTIDE SEQUENCE</scope>
    <source>
        <strain evidence="2">cv. AKA8401</strain>
    </source>
</reference>
<keyword evidence="2" id="KW-1185">Reference proteome</keyword>
<organism evidence="1 2">
    <name type="scientific">Gossypium arboreum</name>
    <name type="common">Tree cotton</name>
    <name type="synonym">Gossypium nanking</name>
    <dbReference type="NCBI Taxonomy" id="29729"/>
    <lineage>
        <taxon>Eukaryota</taxon>
        <taxon>Viridiplantae</taxon>
        <taxon>Streptophyta</taxon>
        <taxon>Embryophyta</taxon>
        <taxon>Tracheophyta</taxon>
        <taxon>Spermatophyta</taxon>
        <taxon>Magnoliopsida</taxon>
        <taxon>eudicotyledons</taxon>
        <taxon>Gunneridae</taxon>
        <taxon>Pentapetalae</taxon>
        <taxon>rosids</taxon>
        <taxon>malvids</taxon>
        <taxon>Malvales</taxon>
        <taxon>Malvaceae</taxon>
        <taxon>Malvoideae</taxon>
        <taxon>Gossypium</taxon>
    </lineage>
</organism>
<proteinExistence type="predicted"/>
<accession>A0A0B0PCB6</accession>
<sequence>MSRSITKEIRFGSGKNESCRLAAPFRFISSEILD</sequence>
<dbReference type="EMBL" id="KN421957">
    <property type="protein sequence ID" value="KHG22492.1"/>
    <property type="molecule type" value="Genomic_DNA"/>
</dbReference>
<dbReference type="AlphaFoldDB" id="A0A0B0PCB6"/>
<protein>
    <submittedName>
        <fullName evidence="1">Uncharacterized protein</fullName>
    </submittedName>
</protein>
<gene>
    <name evidence="1" type="ORF">F383_30212</name>
</gene>